<protein>
    <submittedName>
        <fullName evidence="2">DUF1534 domain-containing protein</fullName>
    </submittedName>
</protein>
<organism evidence="1 2">
    <name type="scientific">Steinernema glaseri</name>
    <dbReference type="NCBI Taxonomy" id="37863"/>
    <lineage>
        <taxon>Eukaryota</taxon>
        <taxon>Metazoa</taxon>
        <taxon>Ecdysozoa</taxon>
        <taxon>Nematoda</taxon>
        <taxon>Chromadorea</taxon>
        <taxon>Rhabditida</taxon>
        <taxon>Tylenchina</taxon>
        <taxon>Panagrolaimomorpha</taxon>
        <taxon>Strongyloidoidea</taxon>
        <taxon>Steinernematidae</taxon>
        <taxon>Steinernema</taxon>
    </lineage>
</organism>
<keyword evidence="1" id="KW-1185">Reference proteome</keyword>
<proteinExistence type="predicted"/>
<name>A0A1I7ZUS0_9BILA</name>
<dbReference type="AlphaFoldDB" id="A0A1I7ZUS0"/>
<dbReference type="Proteomes" id="UP000095287">
    <property type="component" value="Unplaced"/>
</dbReference>
<reference evidence="2" key="1">
    <citation type="submission" date="2016-11" db="UniProtKB">
        <authorList>
            <consortium name="WormBaseParasite"/>
        </authorList>
    </citation>
    <scope>IDENTIFICATION</scope>
</reference>
<dbReference type="WBParaSite" id="L893_g30128.t1">
    <property type="protein sequence ID" value="L893_g30128.t1"/>
    <property type="gene ID" value="L893_g30128"/>
</dbReference>
<evidence type="ECO:0000313" key="1">
    <source>
        <dbReference type="Proteomes" id="UP000095287"/>
    </source>
</evidence>
<accession>A0A1I7ZUS0</accession>
<evidence type="ECO:0000313" key="2">
    <source>
        <dbReference type="WBParaSite" id="L893_g30128.t1"/>
    </source>
</evidence>
<sequence>MTQIQFNDSASVSARRAQGNLGAVRRKDPSACEFYVVALVGKRPFLTTKGNHPPCKPHSPGSIIPFDLVRGCASTHIEQPSSTLINKKTWKGTTPT</sequence>